<feature type="domain" description="NB-ARC" evidence="1">
    <location>
        <begin position="161"/>
        <end position="261"/>
    </location>
</feature>
<proteinExistence type="predicted"/>
<name>A0A8J7FBY9_9CYAN</name>
<dbReference type="Proteomes" id="UP000620559">
    <property type="component" value="Unassembled WGS sequence"/>
</dbReference>
<dbReference type="PANTHER" id="PTHR47691:SF3">
    <property type="entry name" value="HTH-TYPE TRANSCRIPTIONAL REGULATOR RV0890C-RELATED"/>
    <property type="match status" value="1"/>
</dbReference>
<evidence type="ECO:0000313" key="2">
    <source>
        <dbReference type="EMBL" id="MBE9213443.1"/>
    </source>
</evidence>
<accession>A0A8J7FBY9</accession>
<dbReference type="InterPro" id="IPR002182">
    <property type="entry name" value="NB-ARC"/>
</dbReference>
<dbReference type="Gene3D" id="3.40.50.300">
    <property type="entry name" value="P-loop containing nucleotide triphosphate hydrolases"/>
    <property type="match status" value="1"/>
</dbReference>
<dbReference type="GO" id="GO:0005524">
    <property type="term" value="F:ATP binding"/>
    <property type="evidence" value="ECO:0007669"/>
    <property type="project" value="UniProtKB-KW"/>
</dbReference>
<dbReference type="SUPFAM" id="SSF52540">
    <property type="entry name" value="P-loop containing nucleoside triphosphate hydrolases"/>
    <property type="match status" value="1"/>
</dbReference>
<evidence type="ECO:0000259" key="1">
    <source>
        <dbReference type="Pfam" id="PF00931"/>
    </source>
</evidence>
<dbReference type="AlphaFoldDB" id="A0A8J7FBY9"/>
<evidence type="ECO:0000313" key="3">
    <source>
        <dbReference type="Proteomes" id="UP000620559"/>
    </source>
</evidence>
<keyword evidence="2" id="KW-0547">Nucleotide-binding</keyword>
<sequence length="536" mass="61100">MNLSNQRQIEEDFIEAKNNWDLEKLYIDLASAKGKALTPVEKKFLRGLLCGLSPAEIASKVYKTRSSSTVRVYLSNGLYKYIEEMLTKQDSELIKVKNWSRVIQLLEKAGYKKIWLQMQSTTRSTNSTRKKITEIDQMKSTSTQDWGEAIDTSIFYGRTSELAQLKKSILQEQARLIVLLGMAGIGKTALSVKLAQQVQDNFDYIIWRSLRFAPSPEVFFNQLLETVSLQTPKNGQSVSYCISELIDCLRSSRCFIVLDHVDSILYSNSAYNTVLYSGILANDGNAIANSSNIDLPQIEYIPGYEVFGEFIQRLGESQHQSCLLLTSREKPQEIAALEGETLPVRCLKLTGLDQVESAHILESKGFAKVKPEESQQITQQYAGNPLFIKLVATAIQELFAGNIDEFLQQETVVFGDIRCCLDEQFNRLSVLEKQIMYLLALNQNFDLQKLQKKLMLRVSQRLILEAVELLQRRSLIDRVASGFSQTPVLREYIIEKLIDENLKFCQDDANSLLFTHKIFEKQLKKHLKVSRLNVEI</sequence>
<dbReference type="GO" id="GO:0043531">
    <property type="term" value="F:ADP binding"/>
    <property type="evidence" value="ECO:0007669"/>
    <property type="project" value="InterPro"/>
</dbReference>
<dbReference type="Pfam" id="PF00931">
    <property type="entry name" value="NB-ARC"/>
    <property type="match status" value="1"/>
</dbReference>
<comment type="caution">
    <text evidence="2">The sequence shown here is derived from an EMBL/GenBank/DDBJ whole genome shotgun (WGS) entry which is preliminary data.</text>
</comment>
<dbReference type="RefSeq" id="WP_193920360.1">
    <property type="nucleotide sequence ID" value="NZ_JADEWL010000033.1"/>
</dbReference>
<keyword evidence="2" id="KW-0067">ATP-binding</keyword>
<dbReference type="PANTHER" id="PTHR47691">
    <property type="entry name" value="REGULATOR-RELATED"/>
    <property type="match status" value="1"/>
</dbReference>
<keyword evidence="3" id="KW-1185">Reference proteome</keyword>
<reference evidence="2" key="1">
    <citation type="submission" date="2020-10" db="EMBL/GenBank/DDBJ databases">
        <authorList>
            <person name="Castelo-Branco R."/>
            <person name="Eusebio N."/>
            <person name="Adriana R."/>
            <person name="Vieira A."/>
            <person name="Brugerolle De Fraissinette N."/>
            <person name="Rezende De Castro R."/>
            <person name="Schneider M.P."/>
            <person name="Vasconcelos V."/>
            <person name="Leao P.N."/>
        </authorList>
    </citation>
    <scope>NUCLEOTIDE SEQUENCE</scope>
    <source>
        <strain evidence="2">LEGE 06105</strain>
    </source>
</reference>
<dbReference type="EMBL" id="JADEWL010000033">
    <property type="protein sequence ID" value="MBE9213443.1"/>
    <property type="molecule type" value="Genomic_DNA"/>
</dbReference>
<dbReference type="InterPro" id="IPR027417">
    <property type="entry name" value="P-loop_NTPase"/>
</dbReference>
<gene>
    <name evidence="2" type="ORF">IQ247_12325</name>
</gene>
<organism evidence="2 3">
    <name type="scientific">Plectonema cf. radiosum LEGE 06105</name>
    <dbReference type="NCBI Taxonomy" id="945769"/>
    <lineage>
        <taxon>Bacteria</taxon>
        <taxon>Bacillati</taxon>
        <taxon>Cyanobacteriota</taxon>
        <taxon>Cyanophyceae</taxon>
        <taxon>Oscillatoriophycideae</taxon>
        <taxon>Oscillatoriales</taxon>
        <taxon>Microcoleaceae</taxon>
        <taxon>Plectonema</taxon>
    </lineage>
</organism>
<dbReference type="PRINTS" id="PR00364">
    <property type="entry name" value="DISEASERSIST"/>
</dbReference>
<protein>
    <submittedName>
        <fullName evidence="2">ATP-binding protein</fullName>
    </submittedName>
</protein>